<organism evidence="2 4">
    <name type="scientific">Burkholderia pseudomallei</name>
    <name type="common">Pseudomonas pseudomallei</name>
    <dbReference type="NCBI Taxonomy" id="28450"/>
    <lineage>
        <taxon>Bacteria</taxon>
        <taxon>Pseudomonadati</taxon>
        <taxon>Pseudomonadota</taxon>
        <taxon>Betaproteobacteria</taxon>
        <taxon>Burkholderiales</taxon>
        <taxon>Burkholderiaceae</taxon>
        <taxon>Burkholderia</taxon>
        <taxon>pseudomallei group</taxon>
    </lineage>
</organism>
<dbReference type="RefSeq" id="WP_004189988.1">
    <property type="nucleotide sequence ID" value="NZ_AP028071.1"/>
</dbReference>
<evidence type="ECO:0000313" key="3">
    <source>
        <dbReference type="EMBL" id="PJO67692.1"/>
    </source>
</evidence>
<keyword evidence="1" id="KW-0812">Transmembrane</keyword>
<dbReference type="EMBL" id="JQIM01000010">
    <property type="protein sequence ID" value="KGX06945.1"/>
    <property type="molecule type" value="Genomic_DNA"/>
</dbReference>
<keyword evidence="1" id="KW-1133">Transmembrane helix</keyword>
<evidence type="ECO:0000313" key="2">
    <source>
        <dbReference type="EMBL" id="KGX06945.1"/>
    </source>
</evidence>
<protein>
    <submittedName>
        <fullName evidence="3">DUF2905 domain-containing protein</fullName>
    </submittedName>
</protein>
<comment type="caution">
    <text evidence="2">The sequence shown here is derived from an EMBL/GenBank/DDBJ whole genome shotgun (WGS) entry which is preliminary data.</text>
</comment>
<dbReference type="Proteomes" id="UP000030475">
    <property type="component" value="Unassembled WGS sequence"/>
</dbReference>
<dbReference type="AlphaFoldDB" id="A0A069B450"/>
<dbReference type="InterPro" id="IPR021320">
    <property type="entry name" value="DUF2905"/>
</dbReference>
<proteinExistence type="predicted"/>
<evidence type="ECO:0000313" key="4">
    <source>
        <dbReference type="Proteomes" id="UP000030475"/>
    </source>
</evidence>
<keyword evidence="1" id="KW-0472">Membrane</keyword>
<dbReference type="eggNOG" id="ENOG5033CJ3">
    <property type="taxonomic scope" value="Bacteria"/>
</dbReference>
<evidence type="ECO:0000313" key="5">
    <source>
        <dbReference type="Proteomes" id="UP000231878"/>
    </source>
</evidence>
<evidence type="ECO:0000256" key="1">
    <source>
        <dbReference type="SAM" id="Phobius"/>
    </source>
</evidence>
<reference evidence="3 5" key="2">
    <citation type="submission" date="2017-11" db="EMBL/GenBank/DDBJ databases">
        <title>Molecular characterization of Burkholderia pseudomallei and closely related isolates from Vietnam.</title>
        <authorList>
            <person name="Ustinov D.V."/>
            <person name="Antonov A.S."/>
            <person name="Avdusheva E.F."/>
            <person name="Shpak I.M."/>
            <person name="Zakharova I.B."/>
            <person name="Thi L.A."/>
            <person name="Teteryatnikova N."/>
            <person name="Lopasteyskaya Y.A."/>
            <person name="Kuzyutina J.A."/>
            <person name="Ngo T.N."/>
            <person name="Victorov D.V."/>
        </authorList>
    </citation>
    <scope>NUCLEOTIDE SEQUENCE [LARGE SCALE GENOMIC DNA]</scope>
    <source>
        <strain evidence="3 5">V1512</strain>
    </source>
</reference>
<dbReference type="OrthoDB" id="9811610at2"/>
<dbReference type="KEGG" id="but:X994_2378"/>
<feature type="transmembrane region" description="Helical" evidence="1">
    <location>
        <begin position="42"/>
        <end position="61"/>
    </location>
</feature>
<dbReference type="Pfam" id="PF11146">
    <property type="entry name" value="DUF2905"/>
    <property type="match status" value="1"/>
</dbReference>
<dbReference type="GeneID" id="93058835"/>
<dbReference type="OMA" id="CWPWLRK"/>
<gene>
    <name evidence="3" type="ORF">CWD88_04540</name>
    <name evidence="2" type="ORF">Y036_1683</name>
</gene>
<sequence length="64" mass="7288">MLRWLLTTFIAVMVLTRAWPWLAKLGVGRLPGDVTLRLGSRVYPFPFMSTLVIMGIVSVIARLW</sequence>
<dbReference type="Proteomes" id="UP000231878">
    <property type="component" value="Unassembled WGS sequence"/>
</dbReference>
<reference evidence="2 4" key="1">
    <citation type="submission" date="2014-08" db="EMBL/GenBank/DDBJ databases">
        <authorList>
            <person name="Bunnell A."/>
            <person name="Chain P.S."/>
            <person name="Chertkov O."/>
            <person name="Currie B.J."/>
            <person name="Daligault H.E."/>
            <person name="Davenport K.W."/>
            <person name="Davis C."/>
            <person name="Gleasner C.D."/>
            <person name="Johnson S.L."/>
            <person name="Kaestli M."/>
            <person name="Koren S."/>
            <person name="Kunde Y.A."/>
            <person name="Mayo M."/>
            <person name="McMurry K.K."/>
            <person name="Price E.P."/>
            <person name="Reitenga K.G."/>
            <person name="Robison R."/>
            <person name="Rosovitz M.J."/>
            <person name="Sarovich D.S."/>
            <person name="Teshima H."/>
        </authorList>
    </citation>
    <scope>NUCLEOTIDE SEQUENCE [LARGE SCALE GENOMIC DNA]</scope>
    <source>
        <strain evidence="2 4">MSHR44</strain>
    </source>
</reference>
<name>A0A069B450_BURPE</name>
<dbReference type="EMBL" id="PHRB01000002">
    <property type="protein sequence ID" value="PJO67692.1"/>
    <property type="molecule type" value="Genomic_DNA"/>
</dbReference>
<accession>A0A069B450</accession>